<evidence type="ECO:0000256" key="1">
    <source>
        <dbReference type="ARBA" id="ARBA00022741"/>
    </source>
</evidence>
<sequence length="1154" mass="120308">MASACPGCHTRTAPGARFCSSCGHALPAAPAPVPAVGTGREQVASRRTVTVLFCDMTGSTALSEWLDPEALRHVMLRYFTRMRACVEDHGGTVEKFIGDAVMAVFGVPLTHEDDPLRAVRAALDMRDSLDDLNAELRRELGTAVAVRIGVETGEVVATVVPGADQALVSGETVNVAARLEQHAPPGQILVGAVTRALVGPAVEAEPVAALSVKGKSRPVHAWRVVRAVERPATMLRGTDSALVDRTAELDALLALHRRTGRDRAGRLVTLLGDPGVGKSRLARAYGREAVRQGALVAGTDCPPYGSPGPYAPLAALLEGLAPGLPDDGGSFRDRVAALLGPVRSSRATPQGNSGQDVGGREAAGAAAALLDRLRRGEAPGTGTEEVHLALLGLLTALGRDRTVVAVLDDIHYAAPALLDAVAHLATGLTGARVLLVCLARPELLDHAPEWSEPAPTATVLPVPPLPKADCQDLVVRLRSLAGGTADDLVLHLAQGSCGSAAVPDAITARIAERAEGNPLFVEQMVAMEREGGDLESVPLSLRGLVAARLDRLPPEERELLGCASVVGREFPLDQLRVVRAGEQAAPPGEDGRTAPEELLAALVSRRIVEPLAASGGTHPGGAPETPETLPEPGGHRFASPLIQEVVYAGLSRRLRAERHERLAAWLLADGVTASPGTPPSPPPPPDHTTAGGHLERAFWHRRGLGLLDPVARRTGAAAVAHLTAAGAAALARGEVGWAMDLLRRARAVDDVCPAGGDRDGATVPGPGGGAAAAVRLRLRTALAEAHLATGHTERALTAFHAVHEEAVRTGDQATAARVRLQLAYLEPGAPGFGTALDAARESLAPLTEAGDDLGLARARLRIGQAHQSEGRHARAVTDFTAALHHAARADAELERAGTVGAFGVSLWLGPEPVPAALRRCEELLATDLDGRRMARAALLCPMAVLLATRRRFEEAREQLVLASRTLHDFGHAFAAPAVTVFAATVECLDGRRDSAEAMLRGARTDLARLGDTPLLATATRDLVRVLLEQGRAAEARDLLAPAEGDLMAVAELHALHGRLLALTGDGAAATAHLRRALDAARTTESPLCLADVELDLAHALADLADPDGPPPPAARAHATAAHRRYRAKGHLVGAARARLLRGSSAGRTGPEPAP</sequence>
<dbReference type="Gene3D" id="3.30.70.1230">
    <property type="entry name" value="Nucleotide cyclase"/>
    <property type="match status" value="1"/>
</dbReference>
<keyword evidence="1" id="KW-0547">Nucleotide-binding</keyword>
<dbReference type="Proteomes" id="UP000253868">
    <property type="component" value="Chromosome"/>
</dbReference>
<protein>
    <recommendedName>
        <fullName evidence="4">Guanylate cyclase domain-containing protein</fullName>
    </recommendedName>
</protein>
<dbReference type="KEGG" id="spad:DVK44_32975"/>
<evidence type="ECO:0000313" key="5">
    <source>
        <dbReference type="EMBL" id="AXG81740.1"/>
    </source>
</evidence>
<dbReference type="SMART" id="SM00044">
    <property type="entry name" value="CYCc"/>
    <property type="match status" value="1"/>
</dbReference>
<dbReference type="PANTHER" id="PTHR16305:SF28">
    <property type="entry name" value="GUANYLATE CYCLASE DOMAIN-CONTAINING PROTEIN"/>
    <property type="match status" value="1"/>
</dbReference>
<keyword evidence="2" id="KW-0067">ATP-binding</keyword>
<organism evidence="5 6">
    <name type="scientific">Streptomyces paludis</name>
    <dbReference type="NCBI Taxonomy" id="2282738"/>
    <lineage>
        <taxon>Bacteria</taxon>
        <taxon>Bacillati</taxon>
        <taxon>Actinomycetota</taxon>
        <taxon>Actinomycetes</taxon>
        <taxon>Kitasatosporales</taxon>
        <taxon>Streptomycetaceae</taxon>
        <taxon>Streptomyces</taxon>
    </lineage>
</organism>
<dbReference type="SUPFAM" id="SSF55073">
    <property type="entry name" value="Nucleotide cyclase"/>
    <property type="match status" value="1"/>
</dbReference>
<dbReference type="PROSITE" id="PS50125">
    <property type="entry name" value="GUANYLATE_CYCLASE_2"/>
    <property type="match status" value="1"/>
</dbReference>
<dbReference type="GO" id="GO:0005524">
    <property type="term" value="F:ATP binding"/>
    <property type="evidence" value="ECO:0007669"/>
    <property type="project" value="UniProtKB-KW"/>
</dbReference>
<dbReference type="GO" id="GO:0005737">
    <property type="term" value="C:cytoplasm"/>
    <property type="evidence" value="ECO:0007669"/>
    <property type="project" value="TreeGrafter"/>
</dbReference>
<dbReference type="SUPFAM" id="SSF52540">
    <property type="entry name" value="P-loop containing nucleoside triphosphate hydrolases"/>
    <property type="match status" value="1"/>
</dbReference>
<dbReference type="Gene3D" id="3.40.50.300">
    <property type="entry name" value="P-loop containing nucleotide triphosphate hydrolases"/>
    <property type="match status" value="1"/>
</dbReference>
<feature type="compositionally biased region" description="Low complexity" evidence="3">
    <location>
        <begin position="620"/>
        <end position="632"/>
    </location>
</feature>
<dbReference type="OrthoDB" id="5476461at2"/>
<dbReference type="CDD" id="cd07302">
    <property type="entry name" value="CHD"/>
    <property type="match status" value="1"/>
</dbReference>
<dbReference type="AlphaFoldDB" id="A0A345HYG6"/>
<dbReference type="GO" id="GO:0004016">
    <property type="term" value="F:adenylate cyclase activity"/>
    <property type="evidence" value="ECO:0007669"/>
    <property type="project" value="TreeGrafter"/>
</dbReference>
<dbReference type="InterPro" id="IPR011990">
    <property type="entry name" value="TPR-like_helical_dom_sf"/>
</dbReference>
<dbReference type="InterPro" id="IPR001054">
    <property type="entry name" value="A/G_cyclase"/>
</dbReference>
<feature type="compositionally biased region" description="Pro residues" evidence="3">
    <location>
        <begin position="676"/>
        <end position="686"/>
    </location>
</feature>
<evidence type="ECO:0000313" key="6">
    <source>
        <dbReference type="Proteomes" id="UP000253868"/>
    </source>
</evidence>
<evidence type="ECO:0000256" key="2">
    <source>
        <dbReference type="ARBA" id="ARBA00022840"/>
    </source>
</evidence>
<reference evidence="6" key="1">
    <citation type="submission" date="2018-07" db="EMBL/GenBank/DDBJ databases">
        <authorList>
            <person name="Zhao J."/>
        </authorList>
    </citation>
    <scope>NUCLEOTIDE SEQUENCE [LARGE SCALE GENOMIC DNA]</scope>
    <source>
        <strain evidence="6">GSSD-12</strain>
    </source>
</reference>
<dbReference type="InterPro" id="IPR027417">
    <property type="entry name" value="P-loop_NTPase"/>
</dbReference>
<gene>
    <name evidence="5" type="ORF">DVK44_32975</name>
</gene>
<keyword evidence="6" id="KW-1185">Reference proteome</keyword>
<feature type="domain" description="Guanylate cyclase" evidence="4">
    <location>
        <begin position="50"/>
        <end position="180"/>
    </location>
</feature>
<feature type="region of interest" description="Disordered" evidence="3">
    <location>
        <begin position="671"/>
        <end position="692"/>
    </location>
</feature>
<dbReference type="InterPro" id="IPR029787">
    <property type="entry name" value="Nucleotide_cyclase"/>
</dbReference>
<feature type="region of interest" description="Disordered" evidence="3">
    <location>
        <begin position="612"/>
        <end position="636"/>
    </location>
</feature>
<dbReference type="RefSeq" id="WP_114664281.1">
    <property type="nucleotide sequence ID" value="NZ_CP031194.1"/>
</dbReference>
<accession>A0A345HYG6</accession>
<dbReference type="EMBL" id="CP031194">
    <property type="protein sequence ID" value="AXG81740.1"/>
    <property type="molecule type" value="Genomic_DNA"/>
</dbReference>
<evidence type="ECO:0000259" key="4">
    <source>
        <dbReference type="PROSITE" id="PS50125"/>
    </source>
</evidence>
<evidence type="ECO:0000256" key="3">
    <source>
        <dbReference type="SAM" id="MobiDB-lite"/>
    </source>
</evidence>
<proteinExistence type="predicted"/>
<dbReference type="Pfam" id="PF00211">
    <property type="entry name" value="Guanylate_cyc"/>
    <property type="match status" value="1"/>
</dbReference>
<dbReference type="SUPFAM" id="SSF48452">
    <property type="entry name" value="TPR-like"/>
    <property type="match status" value="1"/>
</dbReference>
<dbReference type="Pfam" id="PF13191">
    <property type="entry name" value="AAA_16"/>
    <property type="match status" value="1"/>
</dbReference>
<dbReference type="Gene3D" id="1.25.40.10">
    <property type="entry name" value="Tetratricopeptide repeat domain"/>
    <property type="match status" value="1"/>
</dbReference>
<dbReference type="GO" id="GO:0009190">
    <property type="term" value="P:cyclic nucleotide biosynthetic process"/>
    <property type="evidence" value="ECO:0007669"/>
    <property type="project" value="InterPro"/>
</dbReference>
<name>A0A345HYG6_9ACTN</name>
<dbReference type="PANTHER" id="PTHR16305">
    <property type="entry name" value="TESTICULAR SOLUBLE ADENYLYL CYCLASE"/>
    <property type="match status" value="1"/>
</dbReference>
<dbReference type="InterPro" id="IPR041664">
    <property type="entry name" value="AAA_16"/>
</dbReference>
<dbReference type="GO" id="GO:0035556">
    <property type="term" value="P:intracellular signal transduction"/>
    <property type="evidence" value="ECO:0007669"/>
    <property type="project" value="InterPro"/>
</dbReference>